<dbReference type="AlphaFoldDB" id="A0A3N9X7G1"/>
<proteinExistence type="predicted"/>
<keyword evidence="1" id="KW-1133">Transmembrane helix</keyword>
<dbReference type="OrthoDB" id="3398186at2"/>
<dbReference type="RefSeq" id="WP_124857459.1">
    <property type="nucleotide sequence ID" value="NZ_QGSY01000182.1"/>
</dbReference>
<comment type="caution">
    <text evidence="2">The sequence shown here is derived from an EMBL/GenBank/DDBJ whole genome shotgun (WGS) entry which is preliminary data.</text>
</comment>
<evidence type="ECO:0000313" key="3">
    <source>
        <dbReference type="Proteomes" id="UP000266889"/>
    </source>
</evidence>
<protein>
    <submittedName>
        <fullName evidence="2">Uncharacterized protein</fullName>
    </submittedName>
</protein>
<gene>
    <name evidence="2" type="ORF">DLJ58_16635</name>
</gene>
<evidence type="ECO:0000256" key="1">
    <source>
        <dbReference type="SAM" id="Phobius"/>
    </source>
</evidence>
<evidence type="ECO:0000313" key="2">
    <source>
        <dbReference type="EMBL" id="RQX09015.1"/>
    </source>
</evidence>
<keyword evidence="1" id="KW-0812">Transmembrane</keyword>
<sequence>MSALAATATPGTTMIGVLILAAAIATLCYALGCWLWPFGACRKCSGTGTRRSPFGRAFGLCRRCHGDGRRLRIGRRIINSLREIHGKGTR</sequence>
<keyword evidence="1" id="KW-0472">Membrane</keyword>
<reference evidence="2 3" key="1">
    <citation type="submission" date="2018-05" db="EMBL/GenBank/DDBJ databases">
        <title>Micromonospora from Atacama Desert.</title>
        <authorList>
            <person name="Carro L."/>
            <person name="Goodfellow M."/>
            <person name="Klenk H.-P."/>
        </authorList>
    </citation>
    <scope>NUCLEOTIDE SEQUENCE [LARGE SCALE GENOMIC DNA]</scope>
    <source>
        <strain evidence="2 3">LB32</strain>
    </source>
</reference>
<dbReference type="EMBL" id="QGSY01000182">
    <property type="protein sequence ID" value="RQX09015.1"/>
    <property type="molecule type" value="Genomic_DNA"/>
</dbReference>
<accession>A0A3N9X7G1</accession>
<organism evidence="2 3">
    <name type="scientific">Micromonospora arida</name>
    <dbReference type="NCBI Taxonomy" id="2203715"/>
    <lineage>
        <taxon>Bacteria</taxon>
        <taxon>Bacillati</taxon>
        <taxon>Actinomycetota</taxon>
        <taxon>Actinomycetes</taxon>
        <taxon>Micromonosporales</taxon>
        <taxon>Micromonosporaceae</taxon>
        <taxon>Micromonospora</taxon>
    </lineage>
</organism>
<feature type="transmembrane region" description="Helical" evidence="1">
    <location>
        <begin position="12"/>
        <end position="36"/>
    </location>
</feature>
<keyword evidence="3" id="KW-1185">Reference proteome</keyword>
<dbReference type="Proteomes" id="UP000266889">
    <property type="component" value="Unassembled WGS sequence"/>
</dbReference>
<name>A0A3N9X7G1_9ACTN</name>